<proteinExistence type="predicted"/>
<dbReference type="EMBL" id="OX465078">
    <property type="protein sequence ID" value="CAI9271102.1"/>
    <property type="molecule type" value="Genomic_DNA"/>
</dbReference>
<feature type="compositionally biased region" description="Basic and acidic residues" evidence="1">
    <location>
        <begin position="105"/>
        <end position="119"/>
    </location>
</feature>
<evidence type="ECO:0000256" key="1">
    <source>
        <dbReference type="SAM" id="MobiDB-lite"/>
    </source>
</evidence>
<dbReference type="AlphaFoldDB" id="A0AA35VW63"/>
<organism evidence="2 3">
    <name type="scientific">Lactuca saligna</name>
    <name type="common">Willowleaf lettuce</name>
    <dbReference type="NCBI Taxonomy" id="75948"/>
    <lineage>
        <taxon>Eukaryota</taxon>
        <taxon>Viridiplantae</taxon>
        <taxon>Streptophyta</taxon>
        <taxon>Embryophyta</taxon>
        <taxon>Tracheophyta</taxon>
        <taxon>Spermatophyta</taxon>
        <taxon>Magnoliopsida</taxon>
        <taxon>eudicotyledons</taxon>
        <taxon>Gunneridae</taxon>
        <taxon>Pentapetalae</taxon>
        <taxon>asterids</taxon>
        <taxon>campanulids</taxon>
        <taxon>Asterales</taxon>
        <taxon>Asteraceae</taxon>
        <taxon>Cichorioideae</taxon>
        <taxon>Cichorieae</taxon>
        <taxon>Lactucinae</taxon>
        <taxon>Lactuca</taxon>
    </lineage>
</organism>
<keyword evidence="3" id="KW-1185">Reference proteome</keyword>
<feature type="region of interest" description="Disordered" evidence="1">
    <location>
        <begin position="88"/>
        <end position="135"/>
    </location>
</feature>
<dbReference type="Proteomes" id="UP001177003">
    <property type="component" value="Chromosome 2"/>
</dbReference>
<evidence type="ECO:0000313" key="3">
    <source>
        <dbReference type="Proteomes" id="UP001177003"/>
    </source>
</evidence>
<sequence>MLKDEEVEEKFEKVEEMEQVLDPENVVVVKENPKVGPNVLEEDPKEAMILGSVDGPNAYGDIGRWTLFHKFKPGLGLNSAKGGIDTNLDCQSPSSSSNPTTIDCDWQRRRDKKDQKLLEDDSPTETSVCITIGCD</sequence>
<protein>
    <submittedName>
        <fullName evidence="2">Uncharacterized protein</fullName>
    </submittedName>
</protein>
<accession>A0AA35VW63</accession>
<gene>
    <name evidence="2" type="ORF">LSALG_LOCUS11382</name>
</gene>
<name>A0AA35VW63_LACSI</name>
<evidence type="ECO:0000313" key="2">
    <source>
        <dbReference type="EMBL" id="CAI9271102.1"/>
    </source>
</evidence>
<feature type="compositionally biased region" description="Polar residues" evidence="1">
    <location>
        <begin position="88"/>
        <end position="101"/>
    </location>
</feature>
<reference evidence="2" key="1">
    <citation type="submission" date="2023-04" db="EMBL/GenBank/DDBJ databases">
        <authorList>
            <person name="Vijverberg K."/>
            <person name="Xiong W."/>
            <person name="Schranz E."/>
        </authorList>
    </citation>
    <scope>NUCLEOTIDE SEQUENCE</scope>
</reference>